<sequence length="194" mass="21248">MARTNPETRIRLVSTAADMLRRRGLNATSIRELAKAAEAPLGSTYHYFPDGKKQVVLEALEFVGQKVSAMLQDAIQKDAVDGVQTFLGLWSGILQETEFRAGCPVISVAMEEATTEDIELMHREASNIFNRWQAILRDGFVDDGIEATQAEQLATMVVAASEGALAMCRAEKSLKPLENVTAQLLVLIRNAKGQ</sequence>
<dbReference type="PANTHER" id="PTHR47506">
    <property type="entry name" value="TRANSCRIPTIONAL REGULATORY PROTEIN"/>
    <property type="match status" value="1"/>
</dbReference>
<dbReference type="Pfam" id="PF21993">
    <property type="entry name" value="TetR_C_13_2"/>
    <property type="match status" value="1"/>
</dbReference>
<feature type="domain" description="HTH tetR-type" evidence="5">
    <location>
        <begin position="6"/>
        <end position="66"/>
    </location>
</feature>
<dbReference type="Gene3D" id="1.10.357.10">
    <property type="entry name" value="Tetracycline Repressor, domain 2"/>
    <property type="match status" value="1"/>
</dbReference>
<name>A0ABV7HHN9_9GAMM</name>
<dbReference type="Pfam" id="PF00440">
    <property type="entry name" value="TetR_N"/>
    <property type="match status" value="1"/>
</dbReference>
<dbReference type="PROSITE" id="PS50977">
    <property type="entry name" value="HTH_TETR_2"/>
    <property type="match status" value="1"/>
</dbReference>
<dbReference type="InterPro" id="IPR009057">
    <property type="entry name" value="Homeodomain-like_sf"/>
</dbReference>
<evidence type="ECO:0000256" key="3">
    <source>
        <dbReference type="ARBA" id="ARBA00023163"/>
    </source>
</evidence>
<gene>
    <name evidence="6" type="ORF">ACFOEK_20210</name>
</gene>
<evidence type="ECO:0000313" key="7">
    <source>
        <dbReference type="Proteomes" id="UP001595476"/>
    </source>
</evidence>
<dbReference type="InterPro" id="IPR054156">
    <property type="entry name" value="YxaF_TetR_C"/>
</dbReference>
<proteinExistence type="predicted"/>
<dbReference type="InterPro" id="IPR001647">
    <property type="entry name" value="HTH_TetR"/>
</dbReference>
<evidence type="ECO:0000256" key="1">
    <source>
        <dbReference type="ARBA" id="ARBA00023015"/>
    </source>
</evidence>
<feature type="DNA-binding region" description="H-T-H motif" evidence="4">
    <location>
        <begin position="29"/>
        <end position="48"/>
    </location>
</feature>
<dbReference type="EMBL" id="JBHRSZ010000009">
    <property type="protein sequence ID" value="MFC3153375.1"/>
    <property type="molecule type" value="Genomic_DNA"/>
</dbReference>
<comment type="caution">
    <text evidence="6">The sequence shown here is derived from an EMBL/GenBank/DDBJ whole genome shotgun (WGS) entry which is preliminary data.</text>
</comment>
<accession>A0ABV7HHN9</accession>
<protein>
    <submittedName>
        <fullName evidence="6">TetR/AcrR family transcriptional regulator</fullName>
    </submittedName>
</protein>
<organism evidence="6 7">
    <name type="scientific">Litoribrevibacter euphylliae</name>
    <dbReference type="NCBI Taxonomy" id="1834034"/>
    <lineage>
        <taxon>Bacteria</taxon>
        <taxon>Pseudomonadati</taxon>
        <taxon>Pseudomonadota</taxon>
        <taxon>Gammaproteobacteria</taxon>
        <taxon>Oceanospirillales</taxon>
        <taxon>Oceanospirillaceae</taxon>
        <taxon>Litoribrevibacter</taxon>
    </lineage>
</organism>
<keyword evidence="2 4" id="KW-0238">DNA-binding</keyword>
<dbReference type="PANTHER" id="PTHR47506:SF3">
    <property type="entry name" value="HTH-TYPE TRANSCRIPTIONAL REGULATOR LMRA"/>
    <property type="match status" value="1"/>
</dbReference>
<dbReference type="Proteomes" id="UP001595476">
    <property type="component" value="Unassembled WGS sequence"/>
</dbReference>
<evidence type="ECO:0000256" key="4">
    <source>
        <dbReference type="PROSITE-ProRule" id="PRU00335"/>
    </source>
</evidence>
<keyword evidence="7" id="KW-1185">Reference proteome</keyword>
<dbReference type="SUPFAM" id="SSF48498">
    <property type="entry name" value="Tetracyclin repressor-like, C-terminal domain"/>
    <property type="match status" value="1"/>
</dbReference>
<evidence type="ECO:0000256" key="2">
    <source>
        <dbReference type="ARBA" id="ARBA00023125"/>
    </source>
</evidence>
<dbReference type="SUPFAM" id="SSF46689">
    <property type="entry name" value="Homeodomain-like"/>
    <property type="match status" value="1"/>
</dbReference>
<evidence type="ECO:0000259" key="5">
    <source>
        <dbReference type="PROSITE" id="PS50977"/>
    </source>
</evidence>
<keyword evidence="3" id="KW-0804">Transcription</keyword>
<dbReference type="InterPro" id="IPR036271">
    <property type="entry name" value="Tet_transcr_reg_TetR-rel_C_sf"/>
</dbReference>
<evidence type="ECO:0000313" key="6">
    <source>
        <dbReference type="EMBL" id="MFC3153375.1"/>
    </source>
</evidence>
<keyword evidence="1" id="KW-0805">Transcription regulation</keyword>
<dbReference type="RefSeq" id="WP_386723296.1">
    <property type="nucleotide sequence ID" value="NZ_JBHRSZ010000009.1"/>
</dbReference>
<reference evidence="7" key="1">
    <citation type="journal article" date="2019" name="Int. J. Syst. Evol. Microbiol.">
        <title>The Global Catalogue of Microorganisms (GCM) 10K type strain sequencing project: providing services to taxonomists for standard genome sequencing and annotation.</title>
        <authorList>
            <consortium name="The Broad Institute Genomics Platform"/>
            <consortium name="The Broad Institute Genome Sequencing Center for Infectious Disease"/>
            <person name="Wu L."/>
            <person name="Ma J."/>
        </authorList>
    </citation>
    <scope>NUCLEOTIDE SEQUENCE [LARGE SCALE GENOMIC DNA]</scope>
    <source>
        <strain evidence="7">KCTC 52438</strain>
    </source>
</reference>